<feature type="repeat" description="RCC1" evidence="2">
    <location>
        <begin position="88"/>
        <end position="139"/>
    </location>
</feature>
<dbReference type="EMBL" id="JBBWWQ010000014">
    <property type="protein sequence ID" value="KAK8930587.1"/>
    <property type="molecule type" value="Genomic_DNA"/>
</dbReference>
<dbReference type="PANTHER" id="PTHR22870">
    <property type="entry name" value="REGULATOR OF CHROMOSOME CONDENSATION"/>
    <property type="match status" value="1"/>
</dbReference>
<dbReference type="PANTHER" id="PTHR22870:SF395">
    <property type="entry name" value="UVB-RESISTANCE PROTEIN UVR8-RELATED"/>
    <property type="match status" value="1"/>
</dbReference>
<dbReference type="AlphaFoldDB" id="A0AAP0B6R8"/>
<keyword evidence="1" id="KW-0677">Repeat</keyword>
<sequence>MWRRRIARGIFIAGVASLISPSGISRRCFSSSTRIFAAVWGNGDYGRLGLGSLESKWKPTACPFFDKDDSPVAISCGGAHTLFLTECGRVYSTGLNNFGQLGTISAKTHILVPSLILGLPDKIVMVSAGYHHSAAVTEDGSLFTWGNNSCGQLGLGKRAQSIVSTPTKVDSLDGIYIKMIALGSEHSIAVTNEGSVMSWGSGGAGRLGHGHQSSILGFSFSSSEYTPRLIKNLEGIKVKKVSAGMLHSACVDERGSVFIFGEKEVGKLGFSEGKKVSKPHAIEELPSSQEVACGGYHTCVVTDEGKLYTWGSNENGCLGLGCTNVIQIPHMVESSFLKAPVSEVSCGWKHTATVSNGSICTWGWGGANGTFFEEGHSSGGQLGHGNDFDYSQPMLLNIGNNVRALHVSCGFNHSGGIFEYTEN</sequence>
<evidence type="ECO:0000259" key="3">
    <source>
        <dbReference type="Pfam" id="PF25390"/>
    </source>
</evidence>
<evidence type="ECO:0000256" key="2">
    <source>
        <dbReference type="PROSITE-ProRule" id="PRU00235"/>
    </source>
</evidence>
<gene>
    <name evidence="4" type="primary">UVR8</name>
    <name evidence="4" type="ORF">KSP39_PZI016970</name>
</gene>
<feature type="repeat" description="RCC1" evidence="2">
    <location>
        <begin position="369"/>
        <end position="420"/>
    </location>
</feature>
<dbReference type="InterPro" id="IPR009091">
    <property type="entry name" value="RCC1/BLIP-II"/>
</dbReference>
<proteinExistence type="predicted"/>
<organism evidence="4 5">
    <name type="scientific">Platanthera zijinensis</name>
    <dbReference type="NCBI Taxonomy" id="2320716"/>
    <lineage>
        <taxon>Eukaryota</taxon>
        <taxon>Viridiplantae</taxon>
        <taxon>Streptophyta</taxon>
        <taxon>Embryophyta</taxon>
        <taxon>Tracheophyta</taxon>
        <taxon>Spermatophyta</taxon>
        <taxon>Magnoliopsida</taxon>
        <taxon>Liliopsida</taxon>
        <taxon>Asparagales</taxon>
        <taxon>Orchidaceae</taxon>
        <taxon>Orchidoideae</taxon>
        <taxon>Orchideae</taxon>
        <taxon>Orchidinae</taxon>
        <taxon>Platanthera</taxon>
    </lineage>
</organism>
<dbReference type="InterPro" id="IPR000408">
    <property type="entry name" value="Reg_chr_condens"/>
</dbReference>
<feature type="repeat" description="RCC1" evidence="2">
    <location>
        <begin position="194"/>
        <end position="254"/>
    </location>
</feature>
<keyword evidence="4" id="KW-0675">Receptor</keyword>
<comment type="caution">
    <text evidence="4">The sequence shown here is derived from an EMBL/GenBank/DDBJ whole genome shotgun (WGS) entry which is preliminary data.</text>
</comment>
<evidence type="ECO:0000313" key="4">
    <source>
        <dbReference type="EMBL" id="KAK8930587.1"/>
    </source>
</evidence>
<evidence type="ECO:0000256" key="1">
    <source>
        <dbReference type="ARBA" id="ARBA00022737"/>
    </source>
</evidence>
<accession>A0AAP0B6R8</accession>
<dbReference type="PRINTS" id="PR00633">
    <property type="entry name" value="RCCNDNSATION"/>
</dbReference>
<protein>
    <submittedName>
        <fullName evidence="4">Ultraviolet-B receptor UVR8</fullName>
    </submittedName>
</protein>
<dbReference type="Pfam" id="PF25390">
    <property type="entry name" value="WD40_RLD"/>
    <property type="match status" value="1"/>
</dbReference>
<name>A0AAP0B6R8_9ASPA</name>
<feature type="repeat" description="RCC1" evidence="2">
    <location>
        <begin position="305"/>
        <end position="357"/>
    </location>
</feature>
<dbReference type="InterPro" id="IPR051210">
    <property type="entry name" value="Ub_ligase/GEF_domain"/>
</dbReference>
<feature type="repeat" description="RCC1" evidence="2">
    <location>
        <begin position="35"/>
        <end position="87"/>
    </location>
</feature>
<dbReference type="PROSITE" id="PS50012">
    <property type="entry name" value="RCC1_3"/>
    <property type="match status" value="7"/>
</dbReference>
<dbReference type="SUPFAM" id="SSF50985">
    <property type="entry name" value="RCC1/BLIP-II"/>
    <property type="match status" value="1"/>
</dbReference>
<dbReference type="Gene3D" id="2.130.10.30">
    <property type="entry name" value="Regulator of chromosome condensation 1/beta-lactamase-inhibitor protein II"/>
    <property type="match status" value="2"/>
</dbReference>
<feature type="repeat" description="RCC1" evidence="2">
    <location>
        <begin position="255"/>
        <end position="304"/>
    </location>
</feature>
<evidence type="ECO:0000313" key="5">
    <source>
        <dbReference type="Proteomes" id="UP001418222"/>
    </source>
</evidence>
<dbReference type="PROSITE" id="PS00626">
    <property type="entry name" value="RCC1_2"/>
    <property type="match status" value="2"/>
</dbReference>
<reference evidence="4 5" key="1">
    <citation type="journal article" date="2022" name="Nat. Plants">
        <title>Genomes of leafy and leafless Platanthera orchids illuminate the evolution of mycoheterotrophy.</title>
        <authorList>
            <person name="Li M.H."/>
            <person name="Liu K.W."/>
            <person name="Li Z."/>
            <person name="Lu H.C."/>
            <person name="Ye Q.L."/>
            <person name="Zhang D."/>
            <person name="Wang J.Y."/>
            <person name="Li Y.F."/>
            <person name="Zhong Z.M."/>
            <person name="Liu X."/>
            <person name="Yu X."/>
            <person name="Liu D.K."/>
            <person name="Tu X.D."/>
            <person name="Liu B."/>
            <person name="Hao Y."/>
            <person name="Liao X.Y."/>
            <person name="Jiang Y.T."/>
            <person name="Sun W.H."/>
            <person name="Chen J."/>
            <person name="Chen Y.Q."/>
            <person name="Ai Y."/>
            <person name="Zhai J.W."/>
            <person name="Wu S.S."/>
            <person name="Zhou Z."/>
            <person name="Hsiao Y.Y."/>
            <person name="Wu W.L."/>
            <person name="Chen Y.Y."/>
            <person name="Lin Y.F."/>
            <person name="Hsu J.L."/>
            <person name="Li C.Y."/>
            <person name="Wang Z.W."/>
            <person name="Zhao X."/>
            <person name="Zhong W.Y."/>
            <person name="Ma X.K."/>
            <person name="Ma L."/>
            <person name="Huang J."/>
            <person name="Chen G.Z."/>
            <person name="Huang M.Z."/>
            <person name="Huang L."/>
            <person name="Peng D.H."/>
            <person name="Luo Y.B."/>
            <person name="Zou S.Q."/>
            <person name="Chen S.P."/>
            <person name="Lan S."/>
            <person name="Tsai W.C."/>
            <person name="Van de Peer Y."/>
            <person name="Liu Z.J."/>
        </authorList>
    </citation>
    <scope>NUCLEOTIDE SEQUENCE [LARGE SCALE GENOMIC DNA]</scope>
    <source>
        <strain evidence="4">Lor287</strain>
    </source>
</reference>
<feature type="domain" description="RCC1-like" evidence="3">
    <location>
        <begin position="38"/>
        <end position="414"/>
    </location>
</feature>
<dbReference type="Proteomes" id="UP001418222">
    <property type="component" value="Unassembled WGS sequence"/>
</dbReference>
<feature type="repeat" description="RCC1" evidence="2">
    <location>
        <begin position="140"/>
        <end position="193"/>
    </location>
</feature>
<dbReference type="InterPro" id="IPR058923">
    <property type="entry name" value="RCC1-like_dom"/>
</dbReference>
<keyword evidence="5" id="KW-1185">Reference proteome</keyword>